<dbReference type="RefSeq" id="WP_255898197.1">
    <property type="nucleotide sequence ID" value="NZ_JAFMZO010000001.1"/>
</dbReference>
<comment type="caution">
    <text evidence="4">The sequence shown here is derived from an EMBL/GenBank/DDBJ whole genome shotgun (WGS) entry which is preliminary data.</text>
</comment>
<evidence type="ECO:0000313" key="4">
    <source>
        <dbReference type="EMBL" id="MFD2161969.1"/>
    </source>
</evidence>
<protein>
    <submittedName>
        <fullName evidence="4">TonB-dependent receptor</fullName>
    </submittedName>
</protein>
<evidence type="ECO:0000259" key="3">
    <source>
        <dbReference type="Pfam" id="PF14905"/>
    </source>
</evidence>
<gene>
    <name evidence="4" type="ORF">ACFSJU_06160</name>
</gene>
<proteinExistence type="predicted"/>
<dbReference type="EMBL" id="JBHUHZ010000001">
    <property type="protein sequence ID" value="MFD2161969.1"/>
    <property type="molecule type" value="Genomic_DNA"/>
</dbReference>
<keyword evidence="4" id="KW-0675">Receptor</keyword>
<dbReference type="Proteomes" id="UP001597387">
    <property type="component" value="Unassembled WGS sequence"/>
</dbReference>
<reference evidence="5" key="1">
    <citation type="journal article" date="2019" name="Int. J. Syst. Evol. Microbiol.">
        <title>The Global Catalogue of Microorganisms (GCM) 10K type strain sequencing project: providing services to taxonomists for standard genome sequencing and annotation.</title>
        <authorList>
            <consortium name="The Broad Institute Genomics Platform"/>
            <consortium name="The Broad Institute Genome Sequencing Center for Infectious Disease"/>
            <person name="Wu L."/>
            <person name="Ma J."/>
        </authorList>
    </citation>
    <scope>NUCLEOTIDE SEQUENCE [LARGE SCALE GENOMIC DNA]</scope>
    <source>
        <strain evidence="5">KCTC 42217</strain>
    </source>
</reference>
<feature type="signal peptide" evidence="2">
    <location>
        <begin position="1"/>
        <end position="20"/>
    </location>
</feature>
<feature type="region of interest" description="Disordered" evidence="1">
    <location>
        <begin position="428"/>
        <end position="447"/>
    </location>
</feature>
<keyword evidence="5" id="KW-1185">Reference proteome</keyword>
<dbReference type="InterPro" id="IPR013784">
    <property type="entry name" value="Carb-bd-like_fold"/>
</dbReference>
<dbReference type="InterPro" id="IPR041700">
    <property type="entry name" value="OMP_b-brl_3"/>
</dbReference>
<name>A0ABW4ZJC7_9SPHI</name>
<accession>A0ABW4ZJC7</accession>
<keyword evidence="2" id="KW-0732">Signal</keyword>
<organism evidence="4 5">
    <name type="scientific">Paradesertivirga mongoliensis</name>
    <dbReference type="NCBI Taxonomy" id="2100740"/>
    <lineage>
        <taxon>Bacteria</taxon>
        <taxon>Pseudomonadati</taxon>
        <taxon>Bacteroidota</taxon>
        <taxon>Sphingobacteriia</taxon>
        <taxon>Sphingobacteriales</taxon>
        <taxon>Sphingobacteriaceae</taxon>
        <taxon>Paradesertivirga</taxon>
    </lineage>
</organism>
<feature type="compositionally biased region" description="Polar residues" evidence="1">
    <location>
        <begin position="430"/>
        <end position="446"/>
    </location>
</feature>
<dbReference type="SUPFAM" id="SSF49452">
    <property type="entry name" value="Starch-binding domain-like"/>
    <property type="match status" value="1"/>
</dbReference>
<feature type="domain" description="Outer membrane protein beta-barrel" evidence="3">
    <location>
        <begin position="460"/>
        <end position="750"/>
    </location>
</feature>
<dbReference type="Gene3D" id="2.60.40.1120">
    <property type="entry name" value="Carboxypeptidase-like, regulatory domain"/>
    <property type="match status" value="1"/>
</dbReference>
<dbReference type="Pfam" id="PF14905">
    <property type="entry name" value="OMP_b-brl_3"/>
    <property type="match status" value="1"/>
</dbReference>
<dbReference type="Pfam" id="PF13620">
    <property type="entry name" value="CarboxypepD_reg"/>
    <property type="match status" value="1"/>
</dbReference>
<sequence length="938" mass="104335">MKSSLWAIILISLTSFSLKAQTTYSIKGTVVDTSANVNLENTSVSILNSKDSTLVKFTRVNAEGAFSMDNLKPGKFILLVTYPKYADYVDNFTLDSVKQSVDFGRISLLLKSKLLADVIIKGKAAAIKIKGDTTEYNAGSFTIEPNSKVEDLLRQLPGIQVDKDGKITAQGETVSKVLVDGEEFFGDDPTLVTKNIRGDMVDKVQLYDKKSDQATFTGIDDGEKTKTINIKLKEDKKKGYFGKVDAGGGNSEYYQGQGMFNAFKAKRKISAYGTIANTGKAMSWDDANKYGASSMQMSEEGYFYSNNRDDLRYNGEGIPYSQSGGVHYDAKWNKDRETVNMNYKAGGLTIEGVRSNQSQTSLRRLTADGRDSAAMFTGANSSTFRNNTFRQKLDVTYTLKIDSTSDLKVVADGTLRNTERADVDEGMNMRGNNALQNKNTRNSNNEGKNESFFGSIFYTKKLKKTGRTLSMLLSQTFNRGEDEGLVLSKNDFYDESGTFTHFENLDQLKTSNSKSSAINSNITYTEPLSKTLSLVLNYGLNLNSSSSDRKSFNKSGQGVYDIFDENFSNNFDYNQSSNQGGAVLNLKKGKNIANIGAKVNAVKLEQIDILRDDKFERNFINISPQASYQYRFSQYKGLSIRYNGSTQQPSISQIQPVRVNNNPLFISRGNPDLNPSFRNSVNVNYNSYKVLSEQYMYGYGSYSFTVNPVIGYTVTDTSKGASEYQSVNLTSKMSSNYYLNASFSRKIKSLGFTLGLSAGVDGSKNYNYIRNSDDPERILNSLTRTSYSVNLNASHYVAKKYNFNVSLGPSFNNNKSTVQSTDNSGGGFNSNGSFSVELPGKLQLSADYRYTLTKRTKTFNQDIDFFILTTTLTKKFLKDESLKFAVSGNDLLNQNTGFSRQSYDNSNSQSDHTTIRRYALFSLIWDFNKMGGGIKPKN</sequence>
<dbReference type="SUPFAM" id="SSF56935">
    <property type="entry name" value="Porins"/>
    <property type="match status" value="1"/>
</dbReference>
<evidence type="ECO:0000313" key="5">
    <source>
        <dbReference type="Proteomes" id="UP001597387"/>
    </source>
</evidence>
<feature type="chain" id="PRO_5045300634" evidence="2">
    <location>
        <begin position="21"/>
        <end position="938"/>
    </location>
</feature>
<evidence type="ECO:0000256" key="1">
    <source>
        <dbReference type="SAM" id="MobiDB-lite"/>
    </source>
</evidence>
<evidence type="ECO:0000256" key="2">
    <source>
        <dbReference type="SAM" id="SignalP"/>
    </source>
</evidence>